<dbReference type="InterPro" id="IPR007135">
    <property type="entry name" value="Atg3/Atg10"/>
</dbReference>
<organism evidence="4 5">
    <name type="scientific">[Candida] arabinofermentans NRRL YB-2248</name>
    <dbReference type="NCBI Taxonomy" id="983967"/>
    <lineage>
        <taxon>Eukaryota</taxon>
        <taxon>Fungi</taxon>
        <taxon>Dikarya</taxon>
        <taxon>Ascomycota</taxon>
        <taxon>Saccharomycotina</taxon>
        <taxon>Pichiomycetes</taxon>
        <taxon>Pichiales</taxon>
        <taxon>Pichiaceae</taxon>
        <taxon>Ogataea</taxon>
        <taxon>Ogataea/Candida clade</taxon>
    </lineage>
</organism>
<dbReference type="Gene3D" id="3.30.1460.50">
    <property type="match status" value="1"/>
</dbReference>
<name>A0A1E4T7E3_9ASCO</name>
<evidence type="ECO:0000256" key="2">
    <source>
        <dbReference type="ARBA" id="ARBA00022927"/>
    </source>
</evidence>
<keyword evidence="3" id="KW-0072">Autophagy</keyword>
<gene>
    <name evidence="4" type="ORF">CANARDRAFT_4956</name>
</gene>
<proteinExistence type="predicted"/>
<keyword evidence="5" id="KW-1185">Reference proteome</keyword>
<reference evidence="5" key="1">
    <citation type="submission" date="2016-04" db="EMBL/GenBank/DDBJ databases">
        <title>Comparative genomics of biotechnologically important yeasts.</title>
        <authorList>
            <consortium name="DOE Joint Genome Institute"/>
            <person name="Riley R."/>
            <person name="Haridas S."/>
            <person name="Wolfe K.H."/>
            <person name="Lopes M.R."/>
            <person name="Hittinger C.T."/>
            <person name="Goker M."/>
            <person name="Salamov A."/>
            <person name="Wisecaver J."/>
            <person name="Long T.M."/>
            <person name="Aerts A.L."/>
            <person name="Barry K."/>
            <person name="Choi C."/>
            <person name="Clum A."/>
            <person name="Coughlan A.Y."/>
            <person name="Deshpande S."/>
            <person name="Douglass A.P."/>
            <person name="Hanson S.J."/>
            <person name="Klenk H.-P."/>
            <person name="Labutti K."/>
            <person name="Lapidus A."/>
            <person name="Lindquist E."/>
            <person name="Lipzen A."/>
            <person name="Meier-Kolthoff J.P."/>
            <person name="Ohm R.A."/>
            <person name="Otillar R.P."/>
            <person name="Pangilinan J."/>
            <person name="Peng Y."/>
            <person name="Rokas A."/>
            <person name="Rosa C.A."/>
            <person name="Scheuner C."/>
            <person name="Sibirny A.A."/>
            <person name="Slot J.C."/>
            <person name="Stielow J.B."/>
            <person name="Sun H."/>
            <person name="Kurtzman C.P."/>
            <person name="Blackwell M."/>
            <person name="Grigoriev I.V."/>
            <person name="Jeffries T.W."/>
        </authorList>
    </citation>
    <scope>NUCLEOTIDE SEQUENCE [LARGE SCALE GENOMIC DNA]</scope>
    <source>
        <strain evidence="5">NRRL YB-2248</strain>
    </source>
</reference>
<evidence type="ECO:0000313" key="5">
    <source>
        <dbReference type="Proteomes" id="UP000094801"/>
    </source>
</evidence>
<evidence type="ECO:0000256" key="3">
    <source>
        <dbReference type="ARBA" id="ARBA00023006"/>
    </source>
</evidence>
<evidence type="ECO:0000256" key="1">
    <source>
        <dbReference type="ARBA" id="ARBA00022786"/>
    </source>
</evidence>
<evidence type="ECO:0000313" key="4">
    <source>
        <dbReference type="EMBL" id="ODV87631.1"/>
    </source>
</evidence>
<sequence length="241" mass="27639">MKREQFNDQTSKLISHLLLNEKFHNVELRENEITLISQVDVEPEVLLHSNDEVKTFEVQLVISFNDSYQAPVLYFRVYETTMHPDKEEEEETISDSQVEDYDSYSYESRKLIFNQDVLKKLIFRNDRSYGSASKMVAAPSISGSDESSTDTLLNLLDIDTELSNLSDTPTSTSIIFTSESARLELSNLITITDPSLSSVGPYYMIHPCQTIEFLKQLELGANTDELVPLIVWWGFYSRIIL</sequence>
<accession>A0A1E4T7E3</accession>
<dbReference type="AlphaFoldDB" id="A0A1E4T7E3"/>
<dbReference type="GO" id="GO:0019787">
    <property type="term" value="F:ubiquitin-like protein transferase activity"/>
    <property type="evidence" value="ECO:0007669"/>
    <property type="project" value="InterPro"/>
</dbReference>
<dbReference type="GO" id="GO:0015031">
    <property type="term" value="P:protein transport"/>
    <property type="evidence" value="ECO:0007669"/>
    <property type="project" value="UniProtKB-KW"/>
</dbReference>
<keyword evidence="2" id="KW-0653">Protein transport</keyword>
<dbReference type="OrthoDB" id="10640832at2759"/>
<dbReference type="Pfam" id="PF03987">
    <property type="entry name" value="Autophagy_act_C"/>
    <property type="match status" value="2"/>
</dbReference>
<protein>
    <submittedName>
        <fullName evidence="4">Uncharacterized protein</fullName>
    </submittedName>
</protein>
<keyword evidence="2" id="KW-0813">Transport</keyword>
<dbReference type="Proteomes" id="UP000094801">
    <property type="component" value="Unassembled WGS sequence"/>
</dbReference>
<dbReference type="EMBL" id="KV453847">
    <property type="protein sequence ID" value="ODV87631.1"/>
    <property type="molecule type" value="Genomic_DNA"/>
</dbReference>
<keyword evidence="1" id="KW-0833">Ubl conjugation pathway</keyword>
<dbReference type="GO" id="GO:0006914">
    <property type="term" value="P:autophagy"/>
    <property type="evidence" value="ECO:0007669"/>
    <property type="project" value="UniProtKB-KW"/>
</dbReference>